<comment type="caution">
    <text evidence="1">The sequence shown here is derived from an EMBL/GenBank/DDBJ whole genome shotgun (WGS) entry which is preliminary data.</text>
</comment>
<dbReference type="RefSeq" id="WP_010696336.1">
    <property type="nucleotide sequence ID" value="NZ_KB442454.1"/>
</dbReference>
<protein>
    <submittedName>
        <fullName evidence="1">Uncharacterized protein</fullName>
    </submittedName>
</protein>
<dbReference type="AlphaFoldDB" id="M2BCZ1"/>
<evidence type="ECO:0000313" key="2">
    <source>
        <dbReference type="Proteomes" id="UP000016183"/>
    </source>
</evidence>
<sequence>MLIQNGEHEIAKTIGELKAILTKYDDSIPLIFYGDIGVDVCLFKACKGYHEYTDELEAAECEGRFPEFRRLIFGTVSE</sequence>
<name>M2BCZ1_TREDN</name>
<accession>M2BCZ1</accession>
<dbReference type="HOGENOM" id="CLU_2620984_0_0_12"/>
<organism evidence="1 2">
    <name type="scientific">Treponema denticola SP33</name>
    <dbReference type="NCBI Taxonomy" id="999437"/>
    <lineage>
        <taxon>Bacteria</taxon>
        <taxon>Pseudomonadati</taxon>
        <taxon>Spirochaetota</taxon>
        <taxon>Spirochaetia</taxon>
        <taxon>Spirochaetales</taxon>
        <taxon>Treponemataceae</taxon>
        <taxon>Treponema</taxon>
    </lineage>
</organism>
<evidence type="ECO:0000313" key="1">
    <source>
        <dbReference type="EMBL" id="EMB22892.1"/>
    </source>
</evidence>
<dbReference type="PATRIC" id="fig|999437.3.peg.1767"/>
<dbReference type="Proteomes" id="UP000016183">
    <property type="component" value="Unassembled WGS sequence"/>
</dbReference>
<proteinExistence type="predicted"/>
<dbReference type="EMBL" id="AGDZ01000026">
    <property type="protein sequence ID" value="EMB22892.1"/>
    <property type="molecule type" value="Genomic_DNA"/>
</dbReference>
<reference evidence="1 2" key="1">
    <citation type="submission" date="2012-01" db="EMBL/GenBank/DDBJ databases">
        <title>The Genome Sequence of Treponema denticola SP33.</title>
        <authorList>
            <consortium name="The Broad Institute Genome Sequencing Platform"/>
            <person name="Earl A."/>
            <person name="Ward D."/>
            <person name="Feldgarden M."/>
            <person name="Gevers D."/>
            <person name="Blanton J.M."/>
            <person name="Fenno C.J."/>
            <person name="Baranova O.V."/>
            <person name="Mathney J."/>
            <person name="Dewhirst F.E."/>
            <person name="Izard J."/>
            <person name="Young S.K."/>
            <person name="Zeng Q."/>
            <person name="Gargeya S."/>
            <person name="Fitzgerald M."/>
            <person name="Haas B."/>
            <person name="Abouelleil A."/>
            <person name="Alvarado L."/>
            <person name="Arachchi H.M."/>
            <person name="Berlin A."/>
            <person name="Chapman S.B."/>
            <person name="Gearin G."/>
            <person name="Goldberg J."/>
            <person name="Griggs A."/>
            <person name="Gujja S."/>
            <person name="Hansen M."/>
            <person name="Heiman D."/>
            <person name="Howarth C."/>
            <person name="Larimer J."/>
            <person name="Lui A."/>
            <person name="MacDonald P.J.P."/>
            <person name="McCowen C."/>
            <person name="Montmayeur A."/>
            <person name="Murphy C."/>
            <person name="Neiman D."/>
            <person name="Pearson M."/>
            <person name="Priest M."/>
            <person name="Roberts A."/>
            <person name="Saif S."/>
            <person name="Shea T."/>
            <person name="Sisk P."/>
            <person name="Stolte C."/>
            <person name="Sykes S."/>
            <person name="Wortman J."/>
            <person name="Nusbaum C."/>
            <person name="Birren B."/>
        </authorList>
    </citation>
    <scope>NUCLEOTIDE SEQUENCE [LARGE SCALE GENOMIC DNA]</scope>
    <source>
        <strain evidence="1 2">SP33</strain>
    </source>
</reference>
<gene>
    <name evidence="1" type="ORF">HMPREF9733_01715</name>
</gene>